<keyword evidence="3" id="KW-1015">Disulfide bond</keyword>
<evidence type="ECO:0000256" key="1">
    <source>
        <dbReference type="ARBA" id="ARBA00004173"/>
    </source>
</evidence>
<reference evidence="5" key="4">
    <citation type="submission" date="2025-05" db="UniProtKB">
        <authorList>
            <consortium name="Ensembl"/>
        </authorList>
    </citation>
    <scope>IDENTIFICATION</scope>
</reference>
<keyword evidence="6" id="KW-1185">Reference proteome</keyword>
<proteinExistence type="evidence at transcript level"/>
<evidence type="ECO:0000313" key="6">
    <source>
        <dbReference type="Proteomes" id="UP000314986"/>
    </source>
</evidence>
<dbReference type="GeneID" id="103181724"/>
<dbReference type="RefSeq" id="XP_042189343.1">
    <property type="nucleotide sequence ID" value="XM_042333409.1"/>
</dbReference>
<dbReference type="GO" id="GO:0042775">
    <property type="term" value="P:mitochondrial ATP synthesis coupled electron transport"/>
    <property type="evidence" value="ECO:0007669"/>
    <property type="project" value="TreeGrafter"/>
</dbReference>
<evidence type="ECO:0000313" key="5">
    <source>
        <dbReference type="Ensembl" id="ENSCMIP00000045418.1"/>
    </source>
</evidence>
<dbReference type="OMA" id="DAPRCEK"/>
<accession>V9L5W6</accession>
<reference evidence="4 6" key="3">
    <citation type="journal article" date="2014" name="Nature">
        <title>Elephant shark genome provides unique insights into gnathostome evolution.</title>
        <authorList>
            <consortium name="International Elephant Shark Genome Sequencing Consortium"/>
            <person name="Venkatesh B."/>
            <person name="Lee A.P."/>
            <person name="Ravi V."/>
            <person name="Maurya A.K."/>
            <person name="Lian M.M."/>
            <person name="Swann J.B."/>
            <person name="Ohta Y."/>
            <person name="Flajnik M.F."/>
            <person name="Sutoh Y."/>
            <person name="Kasahara M."/>
            <person name="Hoon S."/>
            <person name="Gangu V."/>
            <person name="Roy S.W."/>
            <person name="Irimia M."/>
            <person name="Korzh V."/>
            <person name="Kondrychyn I."/>
            <person name="Lim Z.W."/>
            <person name="Tay B.H."/>
            <person name="Tohari S."/>
            <person name="Kong K.W."/>
            <person name="Ho S."/>
            <person name="Lorente-Galdos B."/>
            <person name="Quilez J."/>
            <person name="Marques-Bonet T."/>
            <person name="Raney B.J."/>
            <person name="Ingham P.W."/>
            <person name="Tay A."/>
            <person name="Hillier L.W."/>
            <person name="Minx P."/>
            <person name="Boehm T."/>
            <person name="Wilson R.K."/>
            <person name="Brenner S."/>
            <person name="Warren W.C."/>
        </authorList>
    </citation>
    <scope>NUCLEOTIDE SEQUENCE</scope>
    <source>
        <tissue evidence="4">Testis</tissue>
    </source>
</reference>
<dbReference type="GO" id="GO:0008535">
    <property type="term" value="P:respiratory chain complex IV assembly"/>
    <property type="evidence" value="ECO:0007669"/>
    <property type="project" value="InterPro"/>
</dbReference>
<dbReference type="InterPro" id="IPR036549">
    <property type="entry name" value="CX6/COA6-like_sf"/>
</dbReference>
<dbReference type="EMBL" id="JW874431">
    <property type="protein sequence ID" value="AFP06948.1"/>
    <property type="molecule type" value="mRNA"/>
</dbReference>
<dbReference type="Pfam" id="PF02297">
    <property type="entry name" value="COX6B"/>
    <property type="match status" value="1"/>
</dbReference>
<protein>
    <submittedName>
        <fullName evidence="5">Cytochrome c oxidase assembly factor 6</fullName>
    </submittedName>
</protein>
<reference evidence="6" key="1">
    <citation type="journal article" date="2006" name="Science">
        <title>Ancient noncoding elements conserved in the human genome.</title>
        <authorList>
            <person name="Venkatesh B."/>
            <person name="Kirkness E.F."/>
            <person name="Loh Y.H."/>
            <person name="Halpern A.L."/>
            <person name="Lee A.P."/>
            <person name="Johnson J."/>
            <person name="Dandona N."/>
            <person name="Viswanathan L.D."/>
            <person name="Tay A."/>
            <person name="Venter J.C."/>
            <person name="Strausberg R.L."/>
            <person name="Brenner S."/>
        </authorList>
    </citation>
    <scope>NUCLEOTIDE SEQUENCE [LARGE SCALE GENOMIC DNA]</scope>
</reference>
<dbReference type="InterPro" id="IPR042289">
    <property type="entry name" value="COA6"/>
</dbReference>
<dbReference type="Ensembl" id="ENSCMIT00000046070.1">
    <property type="protein sequence ID" value="ENSCMIP00000045418.1"/>
    <property type="gene ID" value="ENSCMIG00000018753.1"/>
</dbReference>
<dbReference type="GeneTree" id="ENSGT00390000004094"/>
<dbReference type="PANTHER" id="PTHR46690:SF1">
    <property type="entry name" value="CYTOCHROME C OXIDASE ASSEMBLY FACTOR 6 HOMOLOG"/>
    <property type="match status" value="1"/>
</dbReference>
<evidence type="ECO:0000256" key="2">
    <source>
        <dbReference type="ARBA" id="ARBA00023128"/>
    </source>
</evidence>
<dbReference type="SUPFAM" id="SSF47694">
    <property type="entry name" value="Cytochrome c oxidase subunit h"/>
    <property type="match status" value="1"/>
</dbReference>
<dbReference type="GO" id="GO:0005739">
    <property type="term" value="C:mitochondrion"/>
    <property type="evidence" value="ECO:0007669"/>
    <property type="project" value="UniProtKB-SubCell"/>
</dbReference>
<name>V9L5W6_CALMI</name>
<evidence type="ECO:0000313" key="4">
    <source>
        <dbReference type="EMBL" id="AFP06948.1"/>
    </source>
</evidence>
<comment type="subcellular location">
    <subcellularLocation>
        <location evidence="1">Mitochondrion</location>
    </subcellularLocation>
</comment>
<evidence type="ECO:0000256" key="3">
    <source>
        <dbReference type="ARBA" id="ARBA00023157"/>
    </source>
</evidence>
<gene>
    <name evidence="5" type="primary">LOC103181724</name>
</gene>
<dbReference type="PANTHER" id="PTHR46690">
    <property type="entry name" value="CYTOCHROME C OXIDASE ASSEMBLY FACTOR 6 HOMOLOG"/>
    <property type="match status" value="1"/>
</dbReference>
<dbReference type="AlphaFoldDB" id="V9L5W6"/>
<dbReference type="Gene3D" id="1.10.10.140">
    <property type="entry name" value="Cytochrome c oxidase, subunit VIb"/>
    <property type="match status" value="1"/>
</dbReference>
<reference evidence="6" key="2">
    <citation type="journal article" date="2007" name="PLoS Biol.">
        <title>Survey sequencing and comparative analysis of the elephant shark (Callorhinchus milii) genome.</title>
        <authorList>
            <person name="Venkatesh B."/>
            <person name="Kirkness E.F."/>
            <person name="Loh Y.H."/>
            <person name="Halpern A.L."/>
            <person name="Lee A.P."/>
            <person name="Johnson J."/>
            <person name="Dandona N."/>
            <person name="Viswanathan L.D."/>
            <person name="Tay A."/>
            <person name="Venter J.C."/>
            <person name="Strausberg R.L."/>
            <person name="Brenner S."/>
        </authorList>
    </citation>
    <scope>NUCLEOTIDE SEQUENCE [LARGE SCALE GENOMIC DNA]</scope>
</reference>
<dbReference type="PROSITE" id="PS51808">
    <property type="entry name" value="CHCH"/>
    <property type="match status" value="1"/>
</dbReference>
<dbReference type="Proteomes" id="UP000314986">
    <property type="component" value="Unassembled WGS sequence"/>
</dbReference>
<dbReference type="STRING" id="7868.ENSCMIP00000045418"/>
<dbReference type="RefSeq" id="XP_042189342.1">
    <property type="nucleotide sequence ID" value="XM_042333408.1"/>
</dbReference>
<sequence length="79" mass="9566">MSAPTAEERKACWGARDQYWQCLDKQDKDSSECQKFRKEFEGSCPQQWIKYFDKRRDFLKYKEKLQTEGFQPQESTTKL</sequence>
<organism evidence="4">
    <name type="scientific">Callorhinchus milii</name>
    <name type="common">Ghost shark</name>
    <dbReference type="NCBI Taxonomy" id="7868"/>
    <lineage>
        <taxon>Eukaryota</taxon>
        <taxon>Metazoa</taxon>
        <taxon>Chordata</taxon>
        <taxon>Craniata</taxon>
        <taxon>Vertebrata</taxon>
        <taxon>Chondrichthyes</taxon>
        <taxon>Holocephali</taxon>
        <taxon>Chimaeriformes</taxon>
        <taxon>Callorhinchidae</taxon>
        <taxon>Callorhinchus</taxon>
    </lineage>
</organism>
<dbReference type="InterPro" id="IPR048280">
    <property type="entry name" value="COX6B-like"/>
</dbReference>
<keyword evidence="2" id="KW-0496">Mitochondrion</keyword>